<feature type="compositionally biased region" description="Basic and acidic residues" evidence="1">
    <location>
        <begin position="342"/>
        <end position="353"/>
    </location>
</feature>
<feature type="compositionally biased region" description="Polar residues" evidence="1">
    <location>
        <begin position="325"/>
        <end position="341"/>
    </location>
</feature>
<dbReference type="GeneID" id="11470534"/>
<feature type="region of interest" description="Disordered" evidence="1">
    <location>
        <begin position="259"/>
        <end position="285"/>
    </location>
</feature>
<dbReference type="RefSeq" id="XP_003644741.1">
    <property type="nucleotide sequence ID" value="XM_003644693.1"/>
</dbReference>
<accession>G8JNK8</accession>
<dbReference type="OMA" id="HEIEPPE"/>
<evidence type="ECO:0000313" key="2">
    <source>
        <dbReference type="EMBL" id="AET37924.1"/>
    </source>
</evidence>
<name>G8JNK8_ERECY</name>
<dbReference type="InParanoid" id="G8JNK8"/>
<feature type="compositionally biased region" description="Low complexity" evidence="1">
    <location>
        <begin position="573"/>
        <end position="588"/>
    </location>
</feature>
<sequence>MSNNNDLFAPFRFLTDSQESVANATSMTCSLSSSEHRHYANILLAHQKNNQGFANSQYAFTNNSVANPVHDHFSSQRGIPPTVHQFRTTGDDYHKEEFSFLHIIDGSDDESMMDYRYSCMPTPYMDYQTTIEARLAEATRLENEVIGRPLSYSMNRYSIRMDEKPRSKKMLPIMPQIPAVPMVSYKSDPVNTCPESEFIKRFRDISLASDKQSFQTDFNKQPDVTHKEYQLDKNATVSSLNLTPKNPIVAQNSILDATENSNDHTADREARALGTRQQQGQPLQDTTSVINISMEKVEPEKPSLENFKNTDNCDRSILTKVRISGQGTQPSDFQNNYMGDSNKSREHPNEEHSFSSAEIKSLERSSMDSREIGEFLVPNSSILGVSEKNDEVAQNSVGFQQPEIRTSVLSHVGSNASHPVASLKTSFANSNSDGESINKLGDTKGQVEVLNIPNLEVMNNNEEALRPRKMRKTWRGVRAKMVSSRTSSLLSFNDTRNFGSHTKNKYLETNSTKKPWIRKVHETHQRILRTATRVMFSKIDEFQGMSFDRLSEAAKSFDFKGAEQQSLSISQDTSNSNSECSNSNTQQSIQNTEYVRPAYVYKDASQMNVCSRPLVIPTPAPVVNERLKYQLPNNFQHSSMSDNSTKLSLKYLTCVYPNLTQYRTTLSDSPNFKPQKMYSNSSMPSVWKMKNKQTGTKFNINNHNTSINLVQNIPLQFMGLKQEKSLPDNTHGMYGYL</sequence>
<feature type="compositionally biased region" description="Basic and acidic residues" evidence="1">
    <location>
        <begin position="261"/>
        <end position="271"/>
    </location>
</feature>
<dbReference type="Proteomes" id="UP000006790">
    <property type="component" value="Chromosome 2"/>
</dbReference>
<dbReference type="KEGG" id="erc:Ecym_2173"/>
<feature type="region of interest" description="Disordered" evidence="1">
    <location>
        <begin position="322"/>
        <end position="365"/>
    </location>
</feature>
<feature type="compositionally biased region" description="Polar residues" evidence="1">
    <location>
        <begin position="275"/>
        <end position="285"/>
    </location>
</feature>
<reference evidence="3" key="1">
    <citation type="journal article" date="2012" name="G3 (Bethesda)">
        <title>Pichia sorbitophila, an interspecies yeast hybrid reveals early steps of genome resolution following polyploidization.</title>
        <authorList>
            <person name="Leh Louis V."/>
            <person name="Despons L."/>
            <person name="Friedrich A."/>
            <person name="Martin T."/>
            <person name="Durrens P."/>
            <person name="Casaregola S."/>
            <person name="Neuveglise C."/>
            <person name="Fairhead C."/>
            <person name="Marck C."/>
            <person name="Cruz J.A."/>
            <person name="Straub M.L."/>
            <person name="Kugler V."/>
            <person name="Sacerdot C."/>
            <person name="Uzunov Z."/>
            <person name="Thierry A."/>
            <person name="Weiss S."/>
            <person name="Bleykasten C."/>
            <person name="De Montigny J."/>
            <person name="Jacques N."/>
            <person name="Jung P."/>
            <person name="Lemaire M."/>
            <person name="Mallet S."/>
            <person name="Morel G."/>
            <person name="Richard G.F."/>
            <person name="Sarkar A."/>
            <person name="Savel G."/>
            <person name="Schacherer J."/>
            <person name="Seret M.L."/>
            <person name="Talla E."/>
            <person name="Samson G."/>
            <person name="Jubin C."/>
            <person name="Poulain J."/>
            <person name="Vacherie B."/>
            <person name="Barbe V."/>
            <person name="Pelletier E."/>
            <person name="Sherman D.J."/>
            <person name="Westhof E."/>
            <person name="Weissenbach J."/>
            <person name="Baret P.V."/>
            <person name="Wincker P."/>
            <person name="Gaillardin C."/>
            <person name="Dujon B."/>
            <person name="Souciet J.L."/>
        </authorList>
    </citation>
    <scope>NUCLEOTIDE SEQUENCE [LARGE SCALE GENOMIC DNA]</scope>
    <source>
        <strain evidence="3">CBS 270.75 / DBVPG 7215 / KCTC 17166 / NRRL Y-17582</strain>
    </source>
</reference>
<dbReference type="HOGENOM" id="CLU_383073_0_0_1"/>
<evidence type="ECO:0000256" key="1">
    <source>
        <dbReference type="SAM" id="MobiDB-lite"/>
    </source>
</evidence>
<dbReference type="OrthoDB" id="4062051at2759"/>
<dbReference type="EMBL" id="CP002498">
    <property type="protein sequence ID" value="AET37924.1"/>
    <property type="molecule type" value="Genomic_DNA"/>
</dbReference>
<feature type="region of interest" description="Disordered" evidence="1">
    <location>
        <begin position="568"/>
        <end position="588"/>
    </location>
</feature>
<organism evidence="2 3">
    <name type="scientific">Eremothecium cymbalariae (strain CBS 270.75 / DBVPG 7215 / KCTC 17166 / NRRL Y-17582)</name>
    <name type="common">Yeast</name>
    <dbReference type="NCBI Taxonomy" id="931890"/>
    <lineage>
        <taxon>Eukaryota</taxon>
        <taxon>Fungi</taxon>
        <taxon>Dikarya</taxon>
        <taxon>Ascomycota</taxon>
        <taxon>Saccharomycotina</taxon>
        <taxon>Saccharomycetes</taxon>
        <taxon>Saccharomycetales</taxon>
        <taxon>Saccharomycetaceae</taxon>
        <taxon>Eremothecium</taxon>
    </lineage>
</organism>
<proteinExistence type="predicted"/>
<evidence type="ECO:0000313" key="3">
    <source>
        <dbReference type="Proteomes" id="UP000006790"/>
    </source>
</evidence>
<gene>
    <name evidence="2" type="ordered locus">Ecym_2173</name>
</gene>
<protein>
    <submittedName>
        <fullName evidence="2">Uncharacterized protein</fullName>
    </submittedName>
</protein>
<dbReference type="AlphaFoldDB" id="G8JNK8"/>
<keyword evidence="3" id="KW-1185">Reference proteome</keyword>